<comment type="caution">
    <text evidence="9">The sequence shown here is derived from an EMBL/GenBank/DDBJ whole genome shotgun (WGS) entry which is preliminary data.</text>
</comment>
<proteinExistence type="predicted"/>
<keyword evidence="4 7" id="KW-1133">Transmembrane helix</keyword>
<evidence type="ECO:0000313" key="10">
    <source>
        <dbReference type="Proteomes" id="UP001583186"/>
    </source>
</evidence>
<feature type="transmembrane region" description="Helical" evidence="7">
    <location>
        <begin position="210"/>
        <end position="230"/>
    </location>
</feature>
<dbReference type="SUPFAM" id="SSF103473">
    <property type="entry name" value="MFS general substrate transporter"/>
    <property type="match status" value="2"/>
</dbReference>
<dbReference type="CDD" id="cd06179">
    <property type="entry name" value="MFS_TRI12_like"/>
    <property type="match status" value="1"/>
</dbReference>
<feature type="transmembrane region" description="Helical" evidence="7">
    <location>
        <begin position="322"/>
        <end position="345"/>
    </location>
</feature>
<dbReference type="InterPro" id="IPR010573">
    <property type="entry name" value="MFS_Str1/Tri12-like"/>
</dbReference>
<dbReference type="Proteomes" id="UP001583186">
    <property type="component" value="Unassembled WGS sequence"/>
</dbReference>
<evidence type="ECO:0000256" key="3">
    <source>
        <dbReference type="ARBA" id="ARBA00022692"/>
    </source>
</evidence>
<feature type="transmembrane region" description="Helical" evidence="7">
    <location>
        <begin position="446"/>
        <end position="468"/>
    </location>
</feature>
<evidence type="ECO:0000256" key="4">
    <source>
        <dbReference type="ARBA" id="ARBA00022989"/>
    </source>
</evidence>
<evidence type="ECO:0000256" key="6">
    <source>
        <dbReference type="SAM" id="MobiDB-lite"/>
    </source>
</evidence>
<organism evidence="9 10">
    <name type="scientific">Sporothrix stenoceras</name>
    <dbReference type="NCBI Taxonomy" id="5173"/>
    <lineage>
        <taxon>Eukaryota</taxon>
        <taxon>Fungi</taxon>
        <taxon>Dikarya</taxon>
        <taxon>Ascomycota</taxon>
        <taxon>Pezizomycotina</taxon>
        <taxon>Sordariomycetes</taxon>
        <taxon>Sordariomycetidae</taxon>
        <taxon>Ophiostomatales</taxon>
        <taxon>Ophiostomataceae</taxon>
        <taxon>Sporothrix</taxon>
    </lineage>
</organism>
<evidence type="ECO:0000256" key="7">
    <source>
        <dbReference type="SAM" id="Phobius"/>
    </source>
</evidence>
<dbReference type="Gene3D" id="1.20.1250.20">
    <property type="entry name" value="MFS general substrate transporter like domains"/>
    <property type="match status" value="2"/>
</dbReference>
<evidence type="ECO:0000256" key="5">
    <source>
        <dbReference type="ARBA" id="ARBA00023136"/>
    </source>
</evidence>
<feature type="transmembrane region" description="Helical" evidence="7">
    <location>
        <begin position="387"/>
        <end position="408"/>
    </location>
</feature>
<dbReference type="PANTHER" id="PTHR23501">
    <property type="entry name" value="MAJOR FACILITATOR SUPERFAMILY"/>
    <property type="match status" value="1"/>
</dbReference>
<sequence length="595" mass="63719">MADEVQNAEKAEVAEVAHVPSNVDEKEKDNDASSINEAARGDNLPPGYYKNIQFIGLVVGFCLGIISTYVIFVMATTILSYTNADIGPSANISWVSIARTLGQSTVFLIQGRLSDLFGRRWFYIGGNLVALIGIVICSVAQNVTTLIIASAIYGMGECVQISFGVAMGELVANKHRPIVISLMFLTSAPFAAFGPTISRKMIAVGLGWRWTYYLGIIVVGCATILMFLCYHPPTFNMLHERKSKRQQLKEIDYVGIFLWASGLALFLMGLSWGGGLYPWKSAAVIITIVLGFALLVAFGFWESYADLKYPVMPMAYFLNRGFISLVAMATIASMFYYSAIIMWPSQVTSMFTTDVTYAGWLSCTVSAGTTLGQGTGGVLLRYGGNSRYLMIFAAISMVAFVVSLASLTPDTRSAGIALTILGPFWVGFIELSSMSLAPLFCKPEDIGLASGMLSSIRSAGGSIAVAVYETILTNRLSTTLPAVVGSAAIAAGYPESDVAKLAAAIKAGTWTTLPGLNEQITAAIVGAIPTAYGQAFKTVYLASLAFGGIAIIGAICTKDATKLLTNKVERRMHGKFIEKKSTKLDVLPSKAADEQ</sequence>
<dbReference type="InterPro" id="IPR036259">
    <property type="entry name" value="MFS_trans_sf"/>
</dbReference>
<keyword evidence="2" id="KW-0813">Transport</keyword>
<feature type="transmembrane region" description="Helical" evidence="7">
    <location>
        <begin position="178"/>
        <end position="198"/>
    </location>
</feature>
<feature type="transmembrane region" description="Helical" evidence="7">
    <location>
        <begin position="251"/>
        <end position="270"/>
    </location>
</feature>
<name>A0ABR3ZDU7_9PEZI</name>
<dbReference type="EMBL" id="JAWCUI010000014">
    <property type="protein sequence ID" value="KAL1898818.1"/>
    <property type="molecule type" value="Genomic_DNA"/>
</dbReference>
<keyword evidence="10" id="KW-1185">Reference proteome</keyword>
<dbReference type="PROSITE" id="PS50850">
    <property type="entry name" value="MFS"/>
    <property type="match status" value="1"/>
</dbReference>
<dbReference type="PANTHER" id="PTHR23501:SF109">
    <property type="entry name" value="MAJOR FACILITATOR SUPERFAMILY (MFS) PROFILE DOMAIN-CONTAINING PROTEIN-RELATED"/>
    <property type="match status" value="1"/>
</dbReference>
<feature type="transmembrane region" description="Helical" evidence="7">
    <location>
        <begin position="54"/>
        <end position="79"/>
    </location>
</feature>
<feature type="transmembrane region" description="Helical" evidence="7">
    <location>
        <begin position="121"/>
        <end position="141"/>
    </location>
</feature>
<dbReference type="InterPro" id="IPR020846">
    <property type="entry name" value="MFS_dom"/>
</dbReference>
<feature type="transmembrane region" description="Helical" evidence="7">
    <location>
        <begin position="357"/>
        <end position="380"/>
    </location>
</feature>
<protein>
    <recommendedName>
        <fullName evidence="8">Major facilitator superfamily (MFS) profile domain-containing protein</fullName>
    </recommendedName>
</protein>
<feature type="domain" description="Major facilitator superfamily (MFS) profile" evidence="8">
    <location>
        <begin position="53"/>
        <end position="497"/>
    </location>
</feature>
<keyword evidence="3 7" id="KW-0812">Transmembrane</keyword>
<dbReference type="Pfam" id="PF06609">
    <property type="entry name" value="TRI12"/>
    <property type="match status" value="1"/>
</dbReference>
<reference evidence="9 10" key="1">
    <citation type="journal article" date="2024" name="IMA Fungus">
        <title>IMA Genome - F19 : A genome assembly and annotation guide to empower mycologists, including annotated draft genome sequences of Ceratocystis pirilliformis, Diaporthe australafricana, Fusarium ophioides, Paecilomyces lecythidis, and Sporothrix stenoceras.</title>
        <authorList>
            <person name="Aylward J."/>
            <person name="Wilson A.M."/>
            <person name="Visagie C.M."/>
            <person name="Spraker J."/>
            <person name="Barnes I."/>
            <person name="Buitendag C."/>
            <person name="Ceriani C."/>
            <person name="Del Mar Angel L."/>
            <person name="du Plessis D."/>
            <person name="Fuchs T."/>
            <person name="Gasser K."/>
            <person name="Kramer D."/>
            <person name="Li W."/>
            <person name="Munsamy K."/>
            <person name="Piso A."/>
            <person name="Price J.L."/>
            <person name="Sonnekus B."/>
            <person name="Thomas C."/>
            <person name="van der Nest A."/>
            <person name="van Dijk A."/>
            <person name="van Heerden A."/>
            <person name="van Vuuren N."/>
            <person name="Yilmaz N."/>
            <person name="Duong T.A."/>
            <person name="van der Merwe N.A."/>
            <person name="Wingfield M.J."/>
            <person name="Wingfield B.D."/>
        </authorList>
    </citation>
    <scope>NUCLEOTIDE SEQUENCE [LARGE SCALE GENOMIC DNA]</scope>
    <source>
        <strain evidence="9 10">CMW 5346</strain>
    </source>
</reference>
<accession>A0ABR3ZDU7</accession>
<feature type="transmembrane region" description="Helical" evidence="7">
    <location>
        <begin position="414"/>
        <end position="434"/>
    </location>
</feature>
<feature type="transmembrane region" description="Helical" evidence="7">
    <location>
        <begin position="147"/>
        <end position="166"/>
    </location>
</feature>
<evidence type="ECO:0000259" key="8">
    <source>
        <dbReference type="PROSITE" id="PS50850"/>
    </source>
</evidence>
<feature type="transmembrane region" description="Helical" evidence="7">
    <location>
        <begin position="282"/>
        <end position="301"/>
    </location>
</feature>
<evidence type="ECO:0000256" key="2">
    <source>
        <dbReference type="ARBA" id="ARBA00022448"/>
    </source>
</evidence>
<dbReference type="InterPro" id="IPR053791">
    <property type="entry name" value="MFS_Tri12-like"/>
</dbReference>
<keyword evidence="5 7" id="KW-0472">Membrane</keyword>
<feature type="transmembrane region" description="Helical" evidence="7">
    <location>
        <begin position="539"/>
        <end position="557"/>
    </location>
</feature>
<feature type="region of interest" description="Disordered" evidence="6">
    <location>
        <begin position="1"/>
        <end position="39"/>
    </location>
</feature>
<evidence type="ECO:0000313" key="9">
    <source>
        <dbReference type="EMBL" id="KAL1898818.1"/>
    </source>
</evidence>
<evidence type="ECO:0000256" key="1">
    <source>
        <dbReference type="ARBA" id="ARBA00004141"/>
    </source>
</evidence>
<comment type="subcellular location">
    <subcellularLocation>
        <location evidence="1">Membrane</location>
        <topology evidence="1">Multi-pass membrane protein</topology>
    </subcellularLocation>
</comment>
<gene>
    <name evidence="9" type="ORF">Sste5346_003228</name>
</gene>